<dbReference type="RefSeq" id="WP_126692471.1">
    <property type="nucleotide sequence ID" value="NZ_RXOF01000003.1"/>
</dbReference>
<gene>
    <name evidence="1" type="ORF">EJV47_07205</name>
</gene>
<dbReference type="AlphaFoldDB" id="A0A3S0JBY6"/>
<reference evidence="1 2" key="1">
    <citation type="submission" date="2018-12" db="EMBL/GenBank/DDBJ databases">
        <title>Hymenobacter gummosus sp. nov., isolated from a spring.</title>
        <authorList>
            <person name="Nie L."/>
        </authorList>
    </citation>
    <scope>NUCLEOTIDE SEQUENCE [LARGE SCALE GENOMIC DNA]</scope>
    <source>
        <strain evidence="1 2">KCTC 52166</strain>
    </source>
</reference>
<accession>A0A3S0JBY6</accession>
<sequence length="173" mass="20485">MDNFNPNAWISKRYGVHNFDQLTKGSNSMYFVWVYAMFEREVISKGQGDNMINRILSALTQVHQEYINIDEHILFFRGRYFDKQNKPTKYLKSLRFPKSHFAQLKRALLEEETSKESKIQVLILITYSFRCNLFHGGKDPLLWHGFDDVFSVLIELLTQVIDHQKNNTYNAIQ</sequence>
<protein>
    <recommendedName>
        <fullName evidence="3">Apea-like HEPN domain-containing protein</fullName>
    </recommendedName>
</protein>
<comment type="caution">
    <text evidence="1">The sequence shown here is derived from an EMBL/GenBank/DDBJ whole genome shotgun (WGS) entry which is preliminary data.</text>
</comment>
<name>A0A3S0JBY6_9BACT</name>
<dbReference type="OrthoDB" id="1904255at2"/>
<dbReference type="EMBL" id="RXOF01000003">
    <property type="protein sequence ID" value="RTQ51580.1"/>
    <property type="molecule type" value="Genomic_DNA"/>
</dbReference>
<proteinExistence type="predicted"/>
<dbReference type="Proteomes" id="UP000282184">
    <property type="component" value="Unassembled WGS sequence"/>
</dbReference>
<evidence type="ECO:0008006" key="3">
    <source>
        <dbReference type="Google" id="ProtNLM"/>
    </source>
</evidence>
<organism evidence="1 2">
    <name type="scientific">Hymenobacter gummosus</name>
    <dbReference type="NCBI Taxonomy" id="1776032"/>
    <lineage>
        <taxon>Bacteria</taxon>
        <taxon>Pseudomonadati</taxon>
        <taxon>Bacteroidota</taxon>
        <taxon>Cytophagia</taxon>
        <taxon>Cytophagales</taxon>
        <taxon>Hymenobacteraceae</taxon>
        <taxon>Hymenobacter</taxon>
    </lineage>
</organism>
<evidence type="ECO:0000313" key="2">
    <source>
        <dbReference type="Proteomes" id="UP000282184"/>
    </source>
</evidence>
<evidence type="ECO:0000313" key="1">
    <source>
        <dbReference type="EMBL" id="RTQ51580.1"/>
    </source>
</evidence>
<keyword evidence="2" id="KW-1185">Reference proteome</keyword>